<evidence type="ECO:0000256" key="5">
    <source>
        <dbReference type="HAMAP-Rule" id="MF_02126"/>
    </source>
</evidence>
<dbReference type="InterPro" id="IPR019874">
    <property type="entry name" value="RF_methyltr_PrmC"/>
</dbReference>
<comment type="similarity">
    <text evidence="5">Belongs to the protein N5-glutamine methyltransferase family. PrmC subfamily.</text>
</comment>
<proteinExistence type="inferred from homology"/>
<feature type="binding site" evidence="5">
    <location>
        <begin position="183"/>
        <end position="186"/>
    </location>
    <ligand>
        <name>substrate</name>
    </ligand>
</feature>
<dbReference type="RefSeq" id="WP_068280325.1">
    <property type="nucleotide sequence ID" value="NZ_CP014873.1"/>
</dbReference>
<dbReference type="InterPro" id="IPR004556">
    <property type="entry name" value="HemK-like"/>
</dbReference>
<evidence type="ECO:0000256" key="1">
    <source>
        <dbReference type="ARBA" id="ARBA00022603"/>
    </source>
</evidence>
<evidence type="ECO:0000256" key="2">
    <source>
        <dbReference type="ARBA" id="ARBA00022679"/>
    </source>
</evidence>
<dbReference type="PANTHER" id="PTHR18895:SF74">
    <property type="entry name" value="MTRF1L RELEASE FACTOR GLUTAMINE METHYLTRANSFERASE"/>
    <property type="match status" value="1"/>
</dbReference>
<feature type="binding site" evidence="5">
    <location>
        <begin position="118"/>
        <end position="122"/>
    </location>
    <ligand>
        <name>S-adenosyl-L-methionine</name>
        <dbReference type="ChEBI" id="CHEBI:59789"/>
    </ligand>
</feature>
<dbReference type="HAMAP" id="MF_02126">
    <property type="entry name" value="RF_methyltr_PrmC"/>
    <property type="match status" value="1"/>
</dbReference>
<dbReference type="EMBL" id="CP014873">
    <property type="protein sequence ID" value="ANK63220.1"/>
    <property type="molecule type" value="Genomic_DNA"/>
</dbReference>
<comment type="function">
    <text evidence="5">Methylates the class 1 translation termination release factors RF1/PrfA and RF2/PrfB on the glutamine residue of the universally conserved GGQ motif.</text>
</comment>
<feature type="binding site" evidence="5">
    <location>
        <position position="183"/>
    </location>
    <ligand>
        <name>S-adenosyl-L-methionine</name>
        <dbReference type="ChEBI" id="CHEBI:59789"/>
    </ligand>
</feature>
<dbReference type="InterPro" id="IPR007848">
    <property type="entry name" value="Small_mtfrase_dom"/>
</dbReference>
<dbReference type="OrthoDB" id="9800643at2"/>
<dbReference type="InterPro" id="IPR002052">
    <property type="entry name" value="DNA_methylase_N6_adenine_CS"/>
</dbReference>
<evidence type="ECO:0000313" key="6">
    <source>
        <dbReference type="EMBL" id="ANK63220.1"/>
    </source>
</evidence>
<dbReference type="GeneID" id="42982758"/>
<dbReference type="CDD" id="cd02440">
    <property type="entry name" value="AdoMet_MTases"/>
    <property type="match status" value="1"/>
</dbReference>
<evidence type="ECO:0000256" key="4">
    <source>
        <dbReference type="ARBA" id="ARBA00048391"/>
    </source>
</evidence>
<dbReference type="STRING" id="375175.AYR53_10850"/>
<reference evidence="6 7" key="1">
    <citation type="submission" date="2016-03" db="EMBL/GenBank/DDBJ databases">
        <title>Pediococcus and Lactobacillus from brewery environment - whole genome sequencing and assembly.</title>
        <authorList>
            <person name="Behr J."/>
            <person name="Geissler A.J."/>
            <person name="Vogel R.F."/>
        </authorList>
    </citation>
    <scope>NUCLEOTIDE SEQUENCE [LARGE SCALE GENOMIC DNA]</scope>
    <source>
        <strain evidence="6 7">TMW 1.1989</strain>
    </source>
</reference>
<dbReference type="Gene3D" id="3.40.50.150">
    <property type="entry name" value="Vaccinia Virus protein VP39"/>
    <property type="match status" value="1"/>
</dbReference>
<comment type="caution">
    <text evidence="5">Lacks conserved residue(s) required for the propagation of feature annotation.</text>
</comment>
<sequence>MVNPTYFEAIKWASSFLTKNKKEDASSFLMQERFNLDQTHLLLNYRHAMAAADWHQFQADIRQFAADVPAQYIVGHTHFYGHRFRVTDATLIPRPETEELVEWALELGERPLNVLDLGTGSGAIGISLKLARPNWQVTASDISAAALTVAKQNAQELGATVTFQQSDMFKSLTQQTFDLIVSNPPYIANSETVVMDASVLKFEPKTALFSGTDGLNFYRRLLSQLPLHLNTSGYFFGEFGFKQKTALSQLVQQQLALVARFKKDITGHDRMMRIQYKEV</sequence>
<accession>A0A192H4C0</accession>
<protein>
    <recommendedName>
        <fullName evidence="5">Release factor glutamine methyltransferase</fullName>
        <shortName evidence="5">RF MTase</shortName>
        <ecNumber evidence="5">2.1.1.297</ecNumber>
    </recommendedName>
    <alternativeName>
        <fullName evidence="5">N5-glutamine methyltransferase PrmC</fullName>
    </alternativeName>
    <alternativeName>
        <fullName evidence="5">Protein-(glutamine-N5) MTase PrmC</fullName>
    </alternativeName>
    <alternativeName>
        <fullName evidence="5">Protein-glutamine N-methyltransferase PrmC</fullName>
    </alternativeName>
</protein>
<keyword evidence="7" id="KW-1185">Reference proteome</keyword>
<name>A0A192H4C0_9LACO</name>
<dbReference type="Gene3D" id="1.10.8.10">
    <property type="entry name" value="DNA helicase RuvA subunit, C-terminal domain"/>
    <property type="match status" value="1"/>
</dbReference>
<feature type="binding site" evidence="5">
    <location>
        <position position="141"/>
    </location>
    <ligand>
        <name>S-adenosyl-L-methionine</name>
        <dbReference type="ChEBI" id="CHEBI:59789"/>
    </ligand>
</feature>
<keyword evidence="3 5" id="KW-0949">S-adenosyl-L-methionine</keyword>
<comment type="catalytic activity">
    <reaction evidence="4 5">
        <text>L-glutaminyl-[peptide chain release factor] + S-adenosyl-L-methionine = N(5)-methyl-L-glutaminyl-[peptide chain release factor] + S-adenosyl-L-homocysteine + H(+)</text>
        <dbReference type="Rhea" id="RHEA:42896"/>
        <dbReference type="Rhea" id="RHEA-COMP:10271"/>
        <dbReference type="Rhea" id="RHEA-COMP:10272"/>
        <dbReference type="ChEBI" id="CHEBI:15378"/>
        <dbReference type="ChEBI" id="CHEBI:30011"/>
        <dbReference type="ChEBI" id="CHEBI:57856"/>
        <dbReference type="ChEBI" id="CHEBI:59789"/>
        <dbReference type="ChEBI" id="CHEBI:61891"/>
        <dbReference type="EC" id="2.1.1.297"/>
    </reaction>
</comment>
<dbReference type="InterPro" id="IPR050320">
    <property type="entry name" value="N5-glutamine_MTase"/>
</dbReference>
<gene>
    <name evidence="5" type="primary">prmC</name>
    <name evidence="6" type="ORF">AYR53_10850</name>
</gene>
<dbReference type="NCBIfam" id="TIGR03534">
    <property type="entry name" value="RF_mod_PrmC"/>
    <property type="match status" value="1"/>
</dbReference>
<dbReference type="SUPFAM" id="SSF53335">
    <property type="entry name" value="S-adenosyl-L-methionine-dependent methyltransferases"/>
    <property type="match status" value="1"/>
</dbReference>
<dbReference type="GO" id="GO:0102559">
    <property type="term" value="F:peptide chain release factor N(5)-glutamine methyltransferase activity"/>
    <property type="evidence" value="ECO:0007669"/>
    <property type="project" value="UniProtKB-EC"/>
</dbReference>
<dbReference type="Pfam" id="PF05175">
    <property type="entry name" value="MTS"/>
    <property type="match status" value="1"/>
</dbReference>
<dbReference type="AlphaFoldDB" id="A0A192H4C0"/>
<dbReference type="GO" id="GO:0032259">
    <property type="term" value="P:methylation"/>
    <property type="evidence" value="ECO:0007669"/>
    <property type="project" value="UniProtKB-KW"/>
</dbReference>
<keyword evidence="1 5" id="KW-0489">Methyltransferase</keyword>
<dbReference type="InterPro" id="IPR040758">
    <property type="entry name" value="PrmC_N"/>
</dbReference>
<dbReference type="Pfam" id="PF17827">
    <property type="entry name" value="PrmC_N"/>
    <property type="match status" value="1"/>
</dbReference>
<dbReference type="PROSITE" id="PS00092">
    <property type="entry name" value="N6_MTASE"/>
    <property type="match status" value="1"/>
</dbReference>
<dbReference type="Proteomes" id="UP000078582">
    <property type="component" value="Chromosome"/>
</dbReference>
<keyword evidence="2 5" id="KW-0808">Transferase</keyword>
<dbReference type="GO" id="GO:0003676">
    <property type="term" value="F:nucleic acid binding"/>
    <property type="evidence" value="ECO:0007669"/>
    <property type="project" value="InterPro"/>
</dbReference>
<evidence type="ECO:0000313" key="7">
    <source>
        <dbReference type="Proteomes" id="UP000078582"/>
    </source>
</evidence>
<dbReference type="EC" id="2.1.1.297" evidence="5"/>
<organism evidence="6 7">
    <name type="scientific">Loigolactobacillus backii</name>
    <dbReference type="NCBI Taxonomy" id="375175"/>
    <lineage>
        <taxon>Bacteria</taxon>
        <taxon>Bacillati</taxon>
        <taxon>Bacillota</taxon>
        <taxon>Bacilli</taxon>
        <taxon>Lactobacillales</taxon>
        <taxon>Lactobacillaceae</taxon>
        <taxon>Loigolactobacillus</taxon>
    </lineage>
</organism>
<evidence type="ECO:0000256" key="3">
    <source>
        <dbReference type="ARBA" id="ARBA00022691"/>
    </source>
</evidence>
<dbReference type="PANTHER" id="PTHR18895">
    <property type="entry name" value="HEMK METHYLTRANSFERASE"/>
    <property type="match status" value="1"/>
</dbReference>
<dbReference type="NCBIfam" id="TIGR00536">
    <property type="entry name" value="hemK_fam"/>
    <property type="match status" value="1"/>
</dbReference>
<dbReference type="InterPro" id="IPR029063">
    <property type="entry name" value="SAM-dependent_MTases_sf"/>
</dbReference>